<dbReference type="InterPro" id="IPR008816">
    <property type="entry name" value="Gly_zipper_2TM_dom"/>
</dbReference>
<comment type="subcellular location">
    <subcellularLocation>
        <location evidence="1">Membrane</location>
    </subcellularLocation>
</comment>
<dbReference type="AlphaFoldDB" id="A0A1V0B7M4"/>
<evidence type="ECO:0000313" key="4">
    <source>
        <dbReference type="EMBL" id="AQZ95935.1"/>
    </source>
</evidence>
<evidence type="ECO:0000313" key="5">
    <source>
        <dbReference type="Proteomes" id="UP000243488"/>
    </source>
</evidence>
<protein>
    <recommendedName>
        <fullName evidence="3">Glycine zipper 2TM domain-containing protein</fullName>
    </recommendedName>
</protein>
<feature type="domain" description="Glycine zipper 2TM" evidence="3">
    <location>
        <begin position="75"/>
        <end position="113"/>
    </location>
</feature>
<dbReference type="PANTHER" id="PTHR35603">
    <property type="match status" value="1"/>
</dbReference>
<dbReference type="STRING" id="1931241.BVH74_14765"/>
<name>A0A1V0B7M4_9GAMM</name>
<proteinExistence type="predicted"/>
<reference evidence="4 5" key="1">
    <citation type="submission" date="2017-03" db="EMBL/GenBank/DDBJ databases">
        <title>Complete genome sequence of the novel DNRA strain Pseudomonas sp. S-6-2 isolated from Chinese polluted river sediment. Journal of Biotechnology.</title>
        <authorList>
            <person name="Li J."/>
            <person name="Xiang F."/>
            <person name="Wang L."/>
            <person name="Xi L."/>
            <person name="Liu J."/>
        </authorList>
    </citation>
    <scope>NUCLEOTIDE SEQUENCE [LARGE SCALE GENOMIC DNA]</scope>
    <source>
        <strain evidence="4 5">S-6-2</strain>
    </source>
</reference>
<dbReference type="NCBIfam" id="NF008437">
    <property type="entry name" value="PRK11280.1"/>
    <property type="match status" value="1"/>
</dbReference>
<keyword evidence="2" id="KW-0472">Membrane</keyword>
<evidence type="ECO:0000259" key="3">
    <source>
        <dbReference type="Pfam" id="PF05433"/>
    </source>
</evidence>
<dbReference type="PANTHER" id="PTHR35603:SF2">
    <property type="entry name" value="OUTER MEMBRANE LIPOPROTEIN"/>
    <property type="match status" value="1"/>
</dbReference>
<dbReference type="Proteomes" id="UP000243488">
    <property type="component" value="Chromosome"/>
</dbReference>
<evidence type="ECO:0000256" key="1">
    <source>
        <dbReference type="ARBA" id="ARBA00004370"/>
    </source>
</evidence>
<dbReference type="Pfam" id="PF05433">
    <property type="entry name" value="Rick_17kDa_Anti"/>
    <property type="match status" value="1"/>
</dbReference>
<dbReference type="KEGG" id="ppha:BVH74_14765"/>
<dbReference type="GO" id="GO:0019867">
    <property type="term" value="C:outer membrane"/>
    <property type="evidence" value="ECO:0007669"/>
    <property type="project" value="InterPro"/>
</dbReference>
<sequence length="179" mass="18698">MNKSMLSGIVIGAVVATAGGAIAGYSALTSSKPPTHAEVIKVAEIKETERTPRQVCQDVAVTRQKPVQDQHRITGTVAGAVVGGVLGNQVGGGSGKKLATIAGAAAGGYAGNRTQEHLQNNNTYTTTERRCETVYDSHAKVVGYQVDYRIGEQVGSVRMDHHPGDQIPLHDGQLVLAGQ</sequence>
<dbReference type="InterPro" id="IPR051407">
    <property type="entry name" value="Bact_OM_lipoprot/Surf_antigen"/>
</dbReference>
<keyword evidence="5" id="KW-1185">Reference proteome</keyword>
<accession>A0A1V0B7M4</accession>
<dbReference type="EMBL" id="CP020100">
    <property type="protein sequence ID" value="AQZ95935.1"/>
    <property type="molecule type" value="Genomic_DNA"/>
</dbReference>
<gene>
    <name evidence="4" type="ORF">BVH74_14765</name>
</gene>
<dbReference type="RefSeq" id="WP_080050828.1">
    <property type="nucleotide sequence ID" value="NZ_CP020100.1"/>
</dbReference>
<evidence type="ECO:0000256" key="2">
    <source>
        <dbReference type="ARBA" id="ARBA00023136"/>
    </source>
</evidence>
<organism evidence="4 5">
    <name type="scientific">Halopseudomonas phragmitis</name>
    <dbReference type="NCBI Taxonomy" id="1931241"/>
    <lineage>
        <taxon>Bacteria</taxon>
        <taxon>Pseudomonadati</taxon>
        <taxon>Pseudomonadota</taxon>
        <taxon>Gammaproteobacteria</taxon>
        <taxon>Pseudomonadales</taxon>
        <taxon>Pseudomonadaceae</taxon>
        <taxon>Halopseudomonas</taxon>
    </lineage>
</organism>